<evidence type="ECO:0000256" key="5">
    <source>
        <dbReference type="SAM" id="Coils"/>
    </source>
</evidence>
<dbReference type="InterPro" id="IPR002182">
    <property type="entry name" value="NB-ARC"/>
</dbReference>
<sequence length="307" mass="34673">MEVLASVVGVVLAEPCRALFTFLRAKIKNPFHFDANLRALHKEIEDLMERRDQVNENLESAAKVGQTALPQVTEWLRRVDRFESEPQLRSLRDELGLSARNRAASSCLLCSRLPDQVAHWLNEARKLRGDCKFPEGVAGPDPFPVRSEYIPAPTIDDQATASRNMAKVMDMLSREDARRIGIWGMGGVGKTTLVKNINNKLTSPSHDSFSTVIWITVSNKTHETELELKKVQKLIADRLKLTLTEESMETRASKLHARLMMEKTFLLILDDVWDPIDLDLVGIPALELHKGGKIILTTRFSYLFADD</sequence>
<comment type="similarity">
    <text evidence="1">Belongs to the disease resistance NB-LRR family.</text>
</comment>
<dbReference type="EMBL" id="JACGWJ010000003">
    <property type="protein sequence ID" value="KAL0429156.1"/>
    <property type="molecule type" value="Genomic_DNA"/>
</dbReference>
<reference evidence="7" key="2">
    <citation type="journal article" date="2024" name="Plant">
        <title>Genomic evolution and insights into agronomic trait innovations of Sesamum species.</title>
        <authorList>
            <person name="Miao H."/>
            <person name="Wang L."/>
            <person name="Qu L."/>
            <person name="Liu H."/>
            <person name="Sun Y."/>
            <person name="Le M."/>
            <person name="Wang Q."/>
            <person name="Wei S."/>
            <person name="Zheng Y."/>
            <person name="Lin W."/>
            <person name="Duan Y."/>
            <person name="Cao H."/>
            <person name="Xiong S."/>
            <person name="Wang X."/>
            <person name="Wei L."/>
            <person name="Li C."/>
            <person name="Ma Q."/>
            <person name="Ju M."/>
            <person name="Zhao R."/>
            <person name="Li G."/>
            <person name="Mu C."/>
            <person name="Tian Q."/>
            <person name="Mei H."/>
            <person name="Zhang T."/>
            <person name="Gao T."/>
            <person name="Zhang H."/>
        </authorList>
    </citation>
    <scope>NUCLEOTIDE SEQUENCE</scope>
    <source>
        <strain evidence="7">G02</strain>
    </source>
</reference>
<proteinExistence type="inferred from homology"/>
<evidence type="ECO:0000256" key="1">
    <source>
        <dbReference type="ARBA" id="ARBA00008894"/>
    </source>
</evidence>
<evidence type="ECO:0000256" key="2">
    <source>
        <dbReference type="ARBA" id="ARBA00022741"/>
    </source>
</evidence>
<evidence type="ECO:0000313" key="7">
    <source>
        <dbReference type="EMBL" id="KAL0429156.1"/>
    </source>
</evidence>
<organism evidence="7">
    <name type="scientific">Sesamum radiatum</name>
    <name type="common">Black benniseed</name>
    <dbReference type="NCBI Taxonomy" id="300843"/>
    <lineage>
        <taxon>Eukaryota</taxon>
        <taxon>Viridiplantae</taxon>
        <taxon>Streptophyta</taxon>
        <taxon>Embryophyta</taxon>
        <taxon>Tracheophyta</taxon>
        <taxon>Spermatophyta</taxon>
        <taxon>Magnoliopsida</taxon>
        <taxon>eudicotyledons</taxon>
        <taxon>Gunneridae</taxon>
        <taxon>Pentapetalae</taxon>
        <taxon>asterids</taxon>
        <taxon>lamiids</taxon>
        <taxon>Lamiales</taxon>
        <taxon>Pedaliaceae</taxon>
        <taxon>Sesamum</taxon>
    </lineage>
</organism>
<dbReference type="PANTHER" id="PTHR33463">
    <property type="entry name" value="NB-ARC DOMAIN-CONTAINING PROTEIN-RELATED"/>
    <property type="match status" value="1"/>
</dbReference>
<dbReference type="InterPro" id="IPR050905">
    <property type="entry name" value="Plant_NBS-LRR"/>
</dbReference>
<dbReference type="FunFam" id="3.40.50.300:FF:001091">
    <property type="entry name" value="Probable disease resistance protein At1g61300"/>
    <property type="match status" value="1"/>
</dbReference>
<dbReference type="GO" id="GO:0006952">
    <property type="term" value="P:defense response"/>
    <property type="evidence" value="ECO:0007669"/>
    <property type="project" value="UniProtKB-KW"/>
</dbReference>
<evidence type="ECO:0000259" key="6">
    <source>
        <dbReference type="Pfam" id="PF00931"/>
    </source>
</evidence>
<protein>
    <submittedName>
        <fullName evidence="7">Disease resistance protein</fullName>
    </submittedName>
</protein>
<evidence type="ECO:0000256" key="3">
    <source>
        <dbReference type="ARBA" id="ARBA00022821"/>
    </source>
</evidence>
<keyword evidence="3" id="KW-0611">Plant defense</keyword>
<keyword evidence="5" id="KW-0175">Coiled coil</keyword>
<dbReference type="PANTHER" id="PTHR33463:SF202">
    <property type="entry name" value="NB-ARC DOMAIN-CONTAINING PROTEIN"/>
    <property type="match status" value="1"/>
</dbReference>
<dbReference type="GO" id="GO:0005524">
    <property type="term" value="F:ATP binding"/>
    <property type="evidence" value="ECO:0007669"/>
    <property type="project" value="UniProtKB-KW"/>
</dbReference>
<accession>A0AAW2VJB6</accession>
<evidence type="ECO:0000256" key="4">
    <source>
        <dbReference type="ARBA" id="ARBA00022840"/>
    </source>
</evidence>
<dbReference type="PRINTS" id="PR00364">
    <property type="entry name" value="DISEASERSIST"/>
</dbReference>
<dbReference type="Pfam" id="PF00931">
    <property type="entry name" value="NB-ARC"/>
    <property type="match status" value="1"/>
</dbReference>
<comment type="caution">
    <text evidence="7">The sequence shown here is derived from an EMBL/GenBank/DDBJ whole genome shotgun (WGS) entry which is preliminary data.</text>
</comment>
<name>A0AAW2VJB6_SESRA</name>
<reference evidence="7" key="1">
    <citation type="submission" date="2020-06" db="EMBL/GenBank/DDBJ databases">
        <authorList>
            <person name="Li T."/>
            <person name="Hu X."/>
            <person name="Zhang T."/>
            <person name="Song X."/>
            <person name="Zhang H."/>
            <person name="Dai N."/>
            <person name="Sheng W."/>
            <person name="Hou X."/>
            <person name="Wei L."/>
        </authorList>
    </citation>
    <scope>NUCLEOTIDE SEQUENCE</scope>
    <source>
        <strain evidence="7">G02</strain>
        <tissue evidence="7">Leaf</tissue>
    </source>
</reference>
<feature type="domain" description="NB-ARC" evidence="6">
    <location>
        <begin position="164"/>
        <end position="299"/>
    </location>
</feature>
<dbReference type="AlphaFoldDB" id="A0AAW2VJB6"/>
<feature type="coiled-coil region" evidence="5">
    <location>
        <begin position="37"/>
        <end position="64"/>
    </location>
</feature>
<keyword evidence="2" id="KW-0547">Nucleotide-binding</keyword>
<keyword evidence="4" id="KW-0067">ATP-binding</keyword>
<dbReference type="SUPFAM" id="SSF52540">
    <property type="entry name" value="P-loop containing nucleoside triphosphate hydrolases"/>
    <property type="match status" value="1"/>
</dbReference>
<dbReference type="GO" id="GO:0043531">
    <property type="term" value="F:ADP binding"/>
    <property type="evidence" value="ECO:0007669"/>
    <property type="project" value="InterPro"/>
</dbReference>
<dbReference type="Gene3D" id="3.40.50.300">
    <property type="entry name" value="P-loop containing nucleotide triphosphate hydrolases"/>
    <property type="match status" value="1"/>
</dbReference>
<dbReference type="InterPro" id="IPR027417">
    <property type="entry name" value="P-loop_NTPase"/>
</dbReference>
<gene>
    <name evidence="7" type="ORF">Sradi_0541600</name>
</gene>